<dbReference type="RefSeq" id="WP_102968398.1">
    <property type="nucleotide sequence ID" value="NZ_POSM01000011.1"/>
</dbReference>
<feature type="transmembrane region" description="Helical" evidence="1">
    <location>
        <begin position="221"/>
        <end position="243"/>
    </location>
</feature>
<evidence type="ECO:0000313" key="5">
    <source>
        <dbReference type="Proteomes" id="UP000236547"/>
    </source>
</evidence>
<comment type="caution">
    <text evidence="4">The sequence shown here is derived from an EMBL/GenBank/DDBJ whole genome shotgun (WGS) entry which is preliminary data.</text>
</comment>
<feature type="transmembrane region" description="Helical" evidence="1">
    <location>
        <begin position="249"/>
        <end position="270"/>
    </location>
</feature>
<dbReference type="InterPro" id="IPR002656">
    <property type="entry name" value="Acyl_transf_3_dom"/>
</dbReference>
<evidence type="ECO:0000259" key="2">
    <source>
        <dbReference type="Pfam" id="PF01757"/>
    </source>
</evidence>
<keyword evidence="1" id="KW-0812">Transmembrane</keyword>
<evidence type="ECO:0000313" key="4">
    <source>
        <dbReference type="EMBL" id="PNI00936.1"/>
    </source>
</evidence>
<keyword evidence="1" id="KW-0472">Membrane</keyword>
<dbReference type="EMBL" id="POSM01000011">
    <property type="protein sequence ID" value="PNI00936.1"/>
    <property type="molecule type" value="Genomic_DNA"/>
</dbReference>
<feature type="domain" description="Acyltransferase 3" evidence="2">
    <location>
        <begin position="6"/>
        <end position="317"/>
    </location>
</feature>
<feature type="transmembrane region" description="Helical" evidence="1">
    <location>
        <begin position="141"/>
        <end position="158"/>
    </location>
</feature>
<feature type="transmembrane region" description="Helical" evidence="1">
    <location>
        <begin position="189"/>
        <end position="209"/>
    </location>
</feature>
<protein>
    <submittedName>
        <fullName evidence="4">Acyltransferase</fullName>
    </submittedName>
</protein>
<dbReference type="InterPro" id="IPR050879">
    <property type="entry name" value="Acyltransferase_3"/>
</dbReference>
<keyword evidence="1" id="KW-1133">Transmembrane helix</keyword>
<dbReference type="PANTHER" id="PTHR23028">
    <property type="entry name" value="ACETYLTRANSFERASE"/>
    <property type="match status" value="1"/>
</dbReference>
<dbReference type="InterPro" id="IPR043968">
    <property type="entry name" value="SGNH"/>
</dbReference>
<dbReference type="GO" id="GO:0016746">
    <property type="term" value="F:acyltransferase activity"/>
    <property type="evidence" value="ECO:0007669"/>
    <property type="project" value="UniProtKB-KW"/>
</dbReference>
<dbReference type="Pfam" id="PF19040">
    <property type="entry name" value="SGNH"/>
    <property type="match status" value="1"/>
</dbReference>
<dbReference type="PANTHER" id="PTHR23028:SF53">
    <property type="entry name" value="ACYL_TRANSF_3 DOMAIN-CONTAINING PROTEIN"/>
    <property type="match status" value="1"/>
</dbReference>
<gene>
    <name evidence="4" type="ORF">C1O25_09705</name>
</gene>
<feature type="transmembrane region" description="Helical" evidence="1">
    <location>
        <begin position="72"/>
        <end position="91"/>
    </location>
</feature>
<keyword evidence="5" id="KW-1185">Reference proteome</keyword>
<feature type="transmembrane region" description="Helical" evidence="1">
    <location>
        <begin position="337"/>
        <end position="357"/>
    </location>
</feature>
<name>A0ABX4WCR0_VIBDI</name>
<dbReference type="Pfam" id="PF01757">
    <property type="entry name" value="Acyl_transf_3"/>
    <property type="match status" value="1"/>
</dbReference>
<organism evidence="4 5">
    <name type="scientific">Vibrio diazotrophicus</name>
    <dbReference type="NCBI Taxonomy" id="685"/>
    <lineage>
        <taxon>Bacteria</taxon>
        <taxon>Pseudomonadati</taxon>
        <taxon>Pseudomonadota</taxon>
        <taxon>Gammaproteobacteria</taxon>
        <taxon>Vibrionales</taxon>
        <taxon>Vibrionaceae</taxon>
        <taxon>Vibrio</taxon>
    </lineage>
</organism>
<feature type="transmembrane region" description="Helical" evidence="1">
    <location>
        <begin position="30"/>
        <end position="51"/>
    </location>
</feature>
<feature type="transmembrane region" description="Helical" evidence="1">
    <location>
        <begin position="306"/>
        <end position="325"/>
    </location>
</feature>
<sequence>MNFRLDINALRAITVSSVVLYHFNSSLLPGGFAGVDVFFVISGFLMTRIIFTRYSENRFSFGEFYISRAKRIIPALSVMLLVTLVAGFFTLSPFEFKTLGKHTLKSALFISNHAYLKEAGYFDTSSMDKWLLHTWSLSVEWQFYLIYPLIIVGLLKTFKYETVKNSVLFIFLVSFIYSIYTAYNSPDSAYYLLSSRAWEMLLGGIAYLYPIKLKRTFAQLVTTALGMLLIVVSCLFIDSSFAWPSQYTLPVTIGAYFVLSANYQHVSFYNNLIIKQIGKSSYSIYLWHWPILVLGSYWQIPHWEVVGLLLSIAIGIFSTQYIESLSFQAPKISVLQLVKYPPIALAAITLLLSQLVYSTNGALSLYPLNIQTISNEATNLNPERERCHVGTGKVPECVYGEGRINQIVLGDSHAASIIRSIDKAFPNSATLDWTMSGCRTAFGIYNIREVKEDHSCGEFIDSRIAALKNYPSASVYILNRYASLLYGANEYQDNDVTEFFVGKSKINRRGKEYTEQALSSMYETICAISKVNKVYVIDPIPELRKHVPKTMAKEMMRGNSDYRVSISVDEYTSRNKEIFALFNQLETDCDVHRVQVKQLFCDQDSCYGDIKGRPLYFDDDHLSEYGSELLIPMIQRMKKS</sequence>
<evidence type="ECO:0000259" key="3">
    <source>
        <dbReference type="Pfam" id="PF19040"/>
    </source>
</evidence>
<reference evidence="4 5" key="1">
    <citation type="submission" date="2018-01" db="EMBL/GenBank/DDBJ databases">
        <title>Draft genome sequences of six Vibrio diazotrophicus strains isolated from deep-sea sediments of the Baltic Sea.</title>
        <authorList>
            <person name="Castillo D."/>
            <person name="Vandieken V."/>
            <person name="Chiang O."/>
            <person name="Middelboe M."/>
        </authorList>
    </citation>
    <scope>NUCLEOTIDE SEQUENCE [LARGE SCALE GENOMIC DNA]</scope>
    <source>
        <strain evidence="4 5">65.10M</strain>
    </source>
</reference>
<keyword evidence="4" id="KW-0808">Transferase</keyword>
<keyword evidence="4" id="KW-0012">Acyltransferase</keyword>
<feature type="transmembrane region" description="Helical" evidence="1">
    <location>
        <begin position="165"/>
        <end position="183"/>
    </location>
</feature>
<proteinExistence type="predicted"/>
<accession>A0ABX4WCR0</accession>
<feature type="transmembrane region" description="Helical" evidence="1">
    <location>
        <begin position="282"/>
        <end position="300"/>
    </location>
</feature>
<evidence type="ECO:0000256" key="1">
    <source>
        <dbReference type="SAM" id="Phobius"/>
    </source>
</evidence>
<dbReference type="Proteomes" id="UP000236547">
    <property type="component" value="Unassembled WGS sequence"/>
</dbReference>
<feature type="domain" description="SGNH" evidence="3">
    <location>
        <begin position="386"/>
        <end position="635"/>
    </location>
</feature>